<dbReference type="PANTHER" id="PTHR12268">
    <property type="entry name" value="E3 UBIQUITIN-PROTEIN LIGASE KCMF1"/>
    <property type="match status" value="1"/>
</dbReference>
<dbReference type="InterPro" id="IPR015153">
    <property type="entry name" value="EF-hand_dom_typ1"/>
</dbReference>
<dbReference type="InterPro" id="IPR000433">
    <property type="entry name" value="Znf_ZZ"/>
</dbReference>
<feature type="compositionally biased region" description="Low complexity" evidence="15">
    <location>
        <begin position="2901"/>
        <end position="2964"/>
    </location>
</feature>
<dbReference type="SUPFAM" id="SSF51045">
    <property type="entry name" value="WW domain"/>
    <property type="match status" value="1"/>
</dbReference>
<feature type="region of interest" description="Disordered" evidence="15">
    <location>
        <begin position="1950"/>
        <end position="1981"/>
    </location>
</feature>
<dbReference type="InterPro" id="IPR035436">
    <property type="entry name" value="Dystrophin/utrophin"/>
</dbReference>
<feature type="coiled-coil region" evidence="14">
    <location>
        <begin position="753"/>
        <end position="790"/>
    </location>
</feature>
<dbReference type="PROSITE" id="PS50021">
    <property type="entry name" value="CH"/>
    <property type="match status" value="2"/>
</dbReference>
<evidence type="ECO:0000259" key="18">
    <source>
        <dbReference type="PROSITE" id="PS50135"/>
    </source>
</evidence>
<dbReference type="CDD" id="cd00201">
    <property type="entry name" value="WW"/>
    <property type="match status" value="1"/>
</dbReference>
<dbReference type="Gene3D" id="1.10.418.10">
    <property type="entry name" value="Calponin-like domain"/>
    <property type="match status" value="2"/>
</dbReference>
<dbReference type="Proteomes" id="UP000829291">
    <property type="component" value="Chromosome 7"/>
</dbReference>
<evidence type="ECO:0000256" key="12">
    <source>
        <dbReference type="ARBA" id="ARBA00023212"/>
    </source>
</evidence>
<keyword evidence="19" id="KW-1185">Reference proteome</keyword>
<evidence type="ECO:0000256" key="13">
    <source>
        <dbReference type="PROSITE-ProRule" id="PRU00228"/>
    </source>
</evidence>
<dbReference type="PROSITE" id="PS50020">
    <property type="entry name" value="WW_DOMAIN_2"/>
    <property type="match status" value="1"/>
</dbReference>
<feature type="domain" description="WW" evidence="16">
    <location>
        <begin position="3637"/>
        <end position="3670"/>
    </location>
</feature>
<feature type="compositionally biased region" description="Basic and acidic residues" evidence="15">
    <location>
        <begin position="3461"/>
        <end position="3473"/>
    </location>
</feature>
<evidence type="ECO:0000256" key="15">
    <source>
        <dbReference type="SAM" id="MobiDB-lite"/>
    </source>
</evidence>
<dbReference type="InterPro" id="IPR001715">
    <property type="entry name" value="CH_dom"/>
</dbReference>
<evidence type="ECO:0000256" key="11">
    <source>
        <dbReference type="ARBA" id="ARBA00023203"/>
    </source>
</evidence>
<dbReference type="PROSITE" id="PS00020">
    <property type="entry name" value="ACTININ_2"/>
    <property type="match status" value="1"/>
</dbReference>
<dbReference type="Pfam" id="PF00569">
    <property type="entry name" value="ZZ"/>
    <property type="match status" value="1"/>
</dbReference>
<accession>A0ABM3GN82</accession>
<evidence type="ECO:0000256" key="3">
    <source>
        <dbReference type="ARBA" id="ARBA00022475"/>
    </source>
</evidence>
<feature type="domain" description="Calponin-homology (CH)" evidence="17">
    <location>
        <begin position="34"/>
        <end position="138"/>
    </location>
</feature>
<dbReference type="Gene3D" id="1.10.238.10">
    <property type="entry name" value="EF-hand"/>
    <property type="match status" value="2"/>
</dbReference>
<feature type="region of interest" description="Disordered" evidence="15">
    <location>
        <begin position="2223"/>
        <end position="2248"/>
    </location>
</feature>
<dbReference type="InterPro" id="IPR001589">
    <property type="entry name" value="Actinin_actin-bd_CS"/>
</dbReference>
<dbReference type="Gene3D" id="3.30.60.90">
    <property type="match status" value="1"/>
</dbReference>
<keyword evidence="5" id="KW-0479">Metal-binding</keyword>
<dbReference type="SMART" id="SM00456">
    <property type="entry name" value="WW"/>
    <property type="match status" value="1"/>
</dbReference>
<feature type="domain" description="Calponin-homology (CH)" evidence="17">
    <location>
        <begin position="153"/>
        <end position="258"/>
    </location>
</feature>
<dbReference type="InterPro" id="IPR015154">
    <property type="entry name" value="EF-hand_dom_typ2"/>
</dbReference>
<feature type="domain" description="ZZ-type" evidence="18">
    <location>
        <begin position="3895"/>
        <end position="3951"/>
    </location>
</feature>
<dbReference type="InterPro" id="IPR018159">
    <property type="entry name" value="Spectrin/alpha-actinin"/>
</dbReference>
<dbReference type="InterPro" id="IPR011992">
    <property type="entry name" value="EF-hand-dom_pair"/>
</dbReference>
<evidence type="ECO:0000256" key="2">
    <source>
        <dbReference type="ARBA" id="ARBA00004278"/>
    </source>
</evidence>
<dbReference type="SMART" id="SM00150">
    <property type="entry name" value="SPEC"/>
    <property type="match status" value="17"/>
</dbReference>
<feature type="coiled-coil region" evidence="14">
    <location>
        <begin position="2385"/>
        <end position="2412"/>
    </location>
</feature>
<dbReference type="PROSITE" id="PS50135">
    <property type="entry name" value="ZF_ZZ_2"/>
    <property type="match status" value="1"/>
</dbReference>
<feature type="region of interest" description="Disordered" evidence="15">
    <location>
        <begin position="4163"/>
        <end position="4228"/>
    </location>
</feature>
<feature type="region of interest" description="Disordered" evidence="15">
    <location>
        <begin position="3094"/>
        <end position="3128"/>
    </location>
</feature>
<dbReference type="SUPFAM" id="SSF46966">
    <property type="entry name" value="Spectrin repeat"/>
    <property type="match status" value="16"/>
</dbReference>
<dbReference type="InterPro" id="IPR001202">
    <property type="entry name" value="WW_dom"/>
</dbReference>
<feature type="region of interest" description="Disordered" evidence="15">
    <location>
        <begin position="4249"/>
        <end position="4271"/>
    </location>
</feature>
<dbReference type="CDD" id="cd21186">
    <property type="entry name" value="CH_DMD-like_rpt1"/>
    <property type="match status" value="1"/>
</dbReference>
<dbReference type="SMART" id="SM00033">
    <property type="entry name" value="CH"/>
    <property type="match status" value="2"/>
</dbReference>
<evidence type="ECO:0000256" key="9">
    <source>
        <dbReference type="ARBA" id="ARBA00022837"/>
    </source>
</evidence>
<evidence type="ECO:0000256" key="14">
    <source>
        <dbReference type="SAM" id="Coils"/>
    </source>
</evidence>
<name>A0ABM3GN82_NEOLC</name>
<evidence type="ECO:0000256" key="10">
    <source>
        <dbReference type="ARBA" id="ARBA00023136"/>
    </source>
</evidence>
<dbReference type="PROSITE" id="PS01357">
    <property type="entry name" value="ZF_ZZ_1"/>
    <property type="match status" value="1"/>
</dbReference>
<feature type="region of interest" description="Disordered" evidence="15">
    <location>
        <begin position="3447"/>
        <end position="3473"/>
    </location>
</feature>
<feature type="coiled-coil region" evidence="14">
    <location>
        <begin position="570"/>
        <end position="597"/>
    </location>
</feature>
<dbReference type="SUPFAM" id="SSF47473">
    <property type="entry name" value="EF-hand"/>
    <property type="match status" value="2"/>
</dbReference>
<evidence type="ECO:0000256" key="4">
    <source>
        <dbReference type="ARBA" id="ARBA00022490"/>
    </source>
</evidence>
<evidence type="ECO:0000256" key="6">
    <source>
        <dbReference type="ARBA" id="ARBA00022737"/>
    </source>
</evidence>
<feature type="region of interest" description="Disordered" evidence="15">
    <location>
        <begin position="4096"/>
        <end position="4118"/>
    </location>
</feature>
<dbReference type="InterPro" id="IPR043145">
    <property type="entry name" value="Znf_ZZ_sf"/>
</dbReference>
<comment type="subcellular location">
    <subcellularLocation>
        <location evidence="2">Cell membrane</location>
        <location evidence="2">Sarcolemma</location>
        <topology evidence="2">Peripheral membrane protein</topology>
        <orientation evidence="2">Cytoplasmic side</orientation>
    </subcellularLocation>
    <subcellularLocation>
        <location evidence="1">Cytoplasm</location>
        <location evidence="1">Cytoskeleton</location>
    </subcellularLocation>
</comment>
<dbReference type="Pfam" id="PF00435">
    <property type="entry name" value="Spectrin"/>
    <property type="match status" value="11"/>
</dbReference>
<feature type="compositionally biased region" description="Polar residues" evidence="15">
    <location>
        <begin position="4166"/>
        <end position="4186"/>
    </location>
</feature>
<keyword evidence="9" id="KW-0106">Calcium</keyword>
<keyword evidence="14" id="KW-0175">Coiled coil</keyword>
<dbReference type="Pfam" id="PF00307">
    <property type="entry name" value="CH"/>
    <property type="match status" value="2"/>
</dbReference>
<keyword evidence="11" id="KW-0009">Actin-binding</keyword>
<dbReference type="SUPFAM" id="SSF47576">
    <property type="entry name" value="Calponin-homology domain, CH-domain"/>
    <property type="match status" value="1"/>
</dbReference>
<feature type="region of interest" description="Disordered" evidence="15">
    <location>
        <begin position="1784"/>
        <end position="1809"/>
    </location>
</feature>
<feature type="region of interest" description="Disordered" evidence="15">
    <location>
        <begin position="2871"/>
        <end position="2964"/>
    </location>
</feature>
<evidence type="ECO:0000256" key="8">
    <source>
        <dbReference type="ARBA" id="ARBA00022833"/>
    </source>
</evidence>
<dbReference type="CDD" id="cd16242">
    <property type="entry name" value="EFh_DMD_like"/>
    <property type="match status" value="1"/>
</dbReference>
<feature type="compositionally biased region" description="Gly residues" evidence="15">
    <location>
        <begin position="4200"/>
        <end position="4209"/>
    </location>
</feature>
<dbReference type="PANTHER" id="PTHR12268:SF14">
    <property type="entry name" value="DYSTROPHIN-1"/>
    <property type="match status" value="1"/>
</dbReference>
<dbReference type="Gene3D" id="1.20.58.60">
    <property type="match status" value="16"/>
</dbReference>
<keyword evidence="12" id="KW-0206">Cytoskeleton</keyword>
<keyword evidence="7 13" id="KW-0863">Zinc-finger</keyword>
<dbReference type="RefSeq" id="XP_046601718.1">
    <property type="nucleotide sequence ID" value="XM_046745762.1"/>
</dbReference>
<evidence type="ECO:0000256" key="7">
    <source>
        <dbReference type="ARBA" id="ARBA00022771"/>
    </source>
</evidence>
<dbReference type="CDD" id="cd00176">
    <property type="entry name" value="SPEC"/>
    <property type="match status" value="6"/>
</dbReference>
<feature type="region of interest" description="Disordered" evidence="15">
    <location>
        <begin position="3048"/>
        <end position="3082"/>
    </location>
</feature>
<proteinExistence type="predicted"/>
<gene>
    <name evidence="20" type="primary">LOC107224485</name>
</gene>
<keyword evidence="6" id="KW-0677">Repeat</keyword>
<dbReference type="InterPro" id="IPR036872">
    <property type="entry name" value="CH_dom_sf"/>
</dbReference>
<keyword evidence="8" id="KW-0862">Zinc</keyword>
<organism evidence="19 20">
    <name type="scientific">Neodiprion lecontei</name>
    <name type="common">Redheaded pine sawfly</name>
    <dbReference type="NCBI Taxonomy" id="441921"/>
    <lineage>
        <taxon>Eukaryota</taxon>
        <taxon>Metazoa</taxon>
        <taxon>Ecdysozoa</taxon>
        <taxon>Arthropoda</taxon>
        <taxon>Hexapoda</taxon>
        <taxon>Insecta</taxon>
        <taxon>Pterygota</taxon>
        <taxon>Neoptera</taxon>
        <taxon>Endopterygota</taxon>
        <taxon>Hymenoptera</taxon>
        <taxon>Tenthredinoidea</taxon>
        <taxon>Diprionidae</taxon>
        <taxon>Diprioninae</taxon>
        <taxon>Neodiprion</taxon>
    </lineage>
</organism>
<dbReference type="Pfam" id="PF00397">
    <property type="entry name" value="WW"/>
    <property type="match status" value="1"/>
</dbReference>
<feature type="coiled-coil region" evidence="14">
    <location>
        <begin position="3280"/>
        <end position="3333"/>
    </location>
</feature>
<dbReference type="SMART" id="SM00291">
    <property type="entry name" value="ZnF_ZZ"/>
    <property type="match status" value="1"/>
</dbReference>
<evidence type="ECO:0000256" key="5">
    <source>
        <dbReference type="ARBA" id="ARBA00022723"/>
    </source>
</evidence>
<protein>
    <submittedName>
        <fullName evidence="20">Dystrophin, isoforms A/C/F/G/H isoform X1</fullName>
    </submittedName>
</protein>
<evidence type="ECO:0000313" key="19">
    <source>
        <dbReference type="Proteomes" id="UP000829291"/>
    </source>
</evidence>
<feature type="compositionally biased region" description="Basic and acidic residues" evidence="15">
    <location>
        <begin position="4109"/>
        <end position="4118"/>
    </location>
</feature>
<dbReference type="Gene3D" id="2.20.70.10">
    <property type="match status" value="1"/>
</dbReference>
<dbReference type="PIRSF" id="PIRSF002341">
    <property type="entry name" value="Dystrophin/utrophin"/>
    <property type="match status" value="1"/>
</dbReference>
<feature type="coiled-coil region" evidence="14">
    <location>
        <begin position="2996"/>
        <end position="3030"/>
    </location>
</feature>
<feature type="compositionally biased region" description="Low complexity" evidence="15">
    <location>
        <begin position="2231"/>
        <end position="2245"/>
    </location>
</feature>
<dbReference type="InterPro" id="IPR036020">
    <property type="entry name" value="WW_dom_sf"/>
</dbReference>
<evidence type="ECO:0000256" key="1">
    <source>
        <dbReference type="ARBA" id="ARBA00004245"/>
    </source>
</evidence>
<dbReference type="Pfam" id="PF09069">
    <property type="entry name" value="EF-hand_3"/>
    <property type="match status" value="1"/>
</dbReference>
<evidence type="ECO:0000313" key="20">
    <source>
        <dbReference type="RefSeq" id="XP_046601718.1"/>
    </source>
</evidence>
<feature type="compositionally biased region" description="Pro residues" evidence="15">
    <location>
        <begin position="4262"/>
        <end position="4271"/>
    </location>
</feature>
<feature type="compositionally biased region" description="Acidic residues" evidence="15">
    <location>
        <begin position="1950"/>
        <end position="1966"/>
    </location>
</feature>
<keyword evidence="4" id="KW-0963">Cytoplasm</keyword>
<feature type="coiled-coil region" evidence="14">
    <location>
        <begin position="450"/>
        <end position="480"/>
    </location>
</feature>
<keyword evidence="10" id="KW-0472">Membrane</keyword>
<evidence type="ECO:0000259" key="16">
    <source>
        <dbReference type="PROSITE" id="PS50020"/>
    </source>
</evidence>
<sequence>MLRRVRWVVQVDEKPIEHVPVDDQIATTKDEREDVQKKTFAKWINSQLLKNHHEPVSDLFVDLRDGNRLLSLLEVLTTKSYKRERGRMRVHHLNNVNKALQILEQNNVKLVNISSNDIVDGNPKLTLGLVWSIILHWQVHYHLKDLMSELQQTNLEKTLLAWCRQNSQNYAGVDIKNFTTSWSDGLAFNALLHKWKPHLFDFNNVSRKHPNARLDHAFKLAQEHLGIERLLDPEDVNTSVPDKKSIMMYVMCLFQSLPHSGDDVGDLDVSIASDSSPVTTPGAESSLSFANLGMPISRPMSLATNVSVELGGYQVALEEVLTWLLEAEDKLSHAPEPGPTLDILKQQFHEHESFLMELSGHQDGVGAVLEEGARLLADGGLHKDEEEEVRVQMQLLNSRWEGLRTHAMERQSRIHEVLMEMQQGQLDSLRRWLTETEDRISRMSASELNQLALDEQMNQLKELRKDIQQQQSVVDGLSKIVVVVDEDSSETVYAQMEDQLTALGERWTHICQWIEERNQKLQLLSSRWGDLTDEYKRLLAWLNEREITLKQMEANPASEMGEILDRIKKLQLLKIEMDDQQKKLTSLQVVVQELDEQGSSPESTNILDKIENLQDRWDAVVQIMEVQGQRISNSGFEFELKPAQETTTTVTGNEWMTETVTTIAYREDVAASTSHSDSKKRRLGSATRQEFDAALLNLYKWLDYVDLETGRSEGVFDELSVEEKKIVYEDSLADLSSHEIEFTKVLHLGSQLLEETKQTNEQTEDDEQKIKSVQERWKATTNRLQEIKKRIDYLMDLKQFNTELASLQLILDGYSKWFKGHHGNNQIETYRVKLKSMKSHEDRINKLNAKAKSLSEHQGAGSEGITVDADAKTFETVWNDLSKRLSERLTELRNQADKKPPKKYTETVNSLLSFINSVEGVLLLEHAVVSDDKSMENQLKKFRELQESLAAQRANFEYVNLTGQDLIAKINDDPSSQRLKEELQDLNTKWSDIPIILEERQQKLLKDIGSLKEFNSEFNSFGEWLEKSSRYLEEASEDALVNDVETTEFKLEQIRALSDDISKNKPRIERIQTCANKLLENSEPKFANVLNNRLETLSQKWHAIVDGVKHQGDKFQNALQKNDKIINGIEDFTKWLSNLEQEIPAKEKITSSVELFQARGCYQILKDKVDRRVEEFRNINEMGNDKLLSSEGSSVQELGRRFTHLNARWTDVTDRIYERYRQLQNASHEYGEFRALVAQESDWLDKLDKRLKKSTKSAADAEEISEELDDLENYIRNRPESRFAKVQDIGKQLIDNDIMTKLVKTDVEALLNRWENLSKRAGERAQLLEGSVRQAQESEGRIIALQHSLTQVDSVLTARLDCDLTADDLPHEIQKLFEELKNQKVTLHEMESQVESYKANGKHEAAARLQEQMQLIEGKFGEVNAKFQRFCCPQNLEPRLSRALRELRGIEEATCLLELASEDPEAIEGQLKHCLRFYQTLSEIKGEIENIIVTGRKLVEDRIVQEPGKFSKRIDTLKELYNKLGLQITESKSALESALELSRDIFKHMTYINMSIESINKELDTQKNMPELPVNAIYVTETLTEVIPRLNLVRDKLFRSQDEFSKLCDPMYLEQLRDRVTEVTTRLSNTERRLRLCSGSEEEPSVDEINAWLRQTEEKLNQLDAVPADQLSEKHFEHCKAIQSEMIETKPKVMQLQHCSFYPKVAKVCEKWEEICNRIQGWIQKSTDHLLVYNKRADDKGRDNLEITNSLVLLKQATNSQVRQDIDQDESIYGIGYLNPAFEDNRNNAVKTPESSPIDIPLRSRKSSAKADKAESRIIDISKTVRRRLDMSSIPDVVQTSQPRKVCPDDDSHVLSHDKEATMPEVAAEEEFFLSKNSKLFSQVSTNSLTATDSRPIKFTKAQPNSFRIVEVREMEIVKSVASPEDHVVLPSANVSVEQMPQVVERVEILEDAETEPESVDTDTEGNENKNKESDNIGPDNSVIKKRELIPILKKRRSSGDGSGKSVKKLSLKLDIDDEATDLSQLLDEALKSPRYAMPGHRSAKQVTNTSPLTLAYGPAVGNLKIESHVNVVEKSSSTALKDPESVAEYLILDDKPTPVASALDQSSLNNNGARKKVRKPSGAKKQVEFSDTYEIVGSVSPGFVKQYRKSPIPKVARYLSSDDTLEDCDSFYGSDKETDDALIFSDDTEIDVSSSSSDGEDSTLGEHVEHLLAKIKTEKLSRSPVRKVPSKFSSESRSPLSPTSQARTTFERDILEFEQAAQRMLRRMDVMLMTIGGVTHEKDPAKRLEVIKGEVSCLAPDAASLISKGDGLVMTVHMADLSRAEKIKTEHQDKLRSKWHQVMSETEARRTQAQKAEESLRQYNALIVEFNDWFNDVPRKLEQANNYEGQLELFTEEFEIKQEQIQKLNELGNDLKRSNVGHSETTRYTINSKWQEISSQFKRFSGSKDKDKLVAEKKVEIDTESISKPDFVTKTNKLREEISTVSRSLNSPPLNGKDYESYINQEEYLNKIRNALSILKSSVEEVENLSFDVVRRLRNEQADQIVRLVEKLKDEWSNVNQKYSVRYNTWSRCTENWKSLHNTCRTFSDWLDMAEDLLNKLNATGHSKAAKTKVPELEQEVSKRQHTINTITTSSKEIISRSSPEEARDLQMMVENLIIRWQNLCAELKTRKEKILSMERKSAPGDKSLDAVHHVIDQVNSLLASSANPSDDTSLSIRLSLIKARSEELASRRRGMEALVNQQNNPRNEDVYRNIIFDMDKASSSLSAHREYVESKLTSLKKYMNSLDTVMAWVMETRTRLNISRELPQQERTRVIDNIMVSVVDREMEVKDVIENYTNLEKECESARQPISVELQEKLKKLREDWQFVKNRGESPDPEVLTTVSPVSAYRQKESEKKLGAGVPPRGAAASPSAPLETPATPETPTSSASPITKSTTSSSSPTPGDVSATKSVVPSASPPSAVVTGLDKSVLQIRDWLTVEEDMLRQQAVVVGDVDEILQLLEKQRNVLRELEQKKPQLDELVHTAENLRADTNRQQLHGKGLEKILPSSGYSPHGSPVRGPFSSVHTSPQDTMHVMPSRSRIDQEQIGGVLSRRGSDVNSPIPGSMAVVGTPEHRGRRRSDYSPHQVTKLREHWDETNSKVMQRKTQLDAMLGDSQRYEAKRTEVEAWLARMETRLERMRAVGHTADVLEAQQREQKSYHVELHQYKHQIELFNQLTQKLIAVYQQDDTTRVKKMTETINQRYNNLNTSIINRGKLLHSAMNSLHNFDRSLDKFLAWLSEAESSMEGLEAEADRLGGRRDQGALRRPQHQLKDLQSEIETHRDVYASLNGTGRKLLSSLASQDDAVMLQHRLDEMNQRWHHLKAKSMAIRNRLESNTEHWNALLLSLRELIEWVIRKDTELTGLGPVCGDIAALQKQQDDHRGFRRQLEDKRPVVESNLLSGRQYIANEPPLSDTSDSEAGRELDGDSRGYRSVEEQARELTRSIRREVNKLSEQWNALIERSDAWKRKLDDTTNKMCVFQKSLEDLSSRMAAAESLKGNWQTPTDSNEATEMLDQLRKFGDRLGPIQRNIEDTNDQASIFASSSVIVSHALLAKLEDLNVRWKVLQVAVDERYKLLNGFGKDGSTPGSQAFLAGSVEPPWERALTPAKVPYYINHQLETTHWDHPQMIDLMSSLADLNEVRFSAYRTAMKLRTVQKRLCLDMLSLSAALEQFDTHGLRAQNDKLIDIPDMITVLTSLYELIAADNPSQVSVPLCIDLAINWLLNVYDRYDSQRTGQIRVLSFKVGLVLLCKGHLEEKYRYLFRLIADPNRLVDQRKLGLLLHDCIQVPRQLGEVAAFGGSNIEPSVRSCFEKAGKDKNEIEAVHFLSWLQQEPQSMVWLPVLHRLSAAETAKHQAKCNICKEYPITGFRYRCLKCFNFDMCQNCFFSGRKAKNHKLTHPMQEYCTATTSGEDVRDFTRALRNKFKSKRYFKKHPRVGYLPVQTVLEGDALESPAPSPQHSTLSQDMHSRLEMYASRLAEVELSRTRSNSTPDSDDEHQLIAHYCQSLNGADNINVPRSPVQVMAAIDAEQREELEAMIRELEEENATLQAEYERLRSKQTPGSTPEDGHSTRQPDCDMIAEAKLLRQHKGRLEARMQILEDHNRQLEAQLQRLRQLLDEPNAASPSKTGTLQTRSVTASQLATDSPAKMNGHYHDSPGGGGWGEGRAGSLERPPPPPHSHSISHNVGNLMHMAGDLGKAVEELVTVMTEDPSRTNGQRGPPPPPGFKP</sequence>
<keyword evidence="3" id="KW-1003">Cell membrane</keyword>
<dbReference type="InterPro" id="IPR050774">
    <property type="entry name" value="KCMF1/Dystrophin"/>
</dbReference>
<feature type="coiled-coil region" evidence="14">
    <location>
        <begin position="1373"/>
        <end position="1400"/>
    </location>
</feature>
<reference evidence="20" key="1">
    <citation type="submission" date="2025-08" db="UniProtKB">
        <authorList>
            <consortium name="RefSeq"/>
        </authorList>
    </citation>
    <scope>IDENTIFICATION</scope>
    <source>
        <tissue evidence="20">Thorax and Abdomen</tissue>
    </source>
</reference>
<dbReference type="GeneID" id="107224485"/>
<dbReference type="SUPFAM" id="SSF57850">
    <property type="entry name" value="RING/U-box"/>
    <property type="match status" value="1"/>
</dbReference>
<dbReference type="InterPro" id="IPR002017">
    <property type="entry name" value="Spectrin_repeat"/>
</dbReference>
<dbReference type="Pfam" id="PF09068">
    <property type="entry name" value="EF-hand_2"/>
    <property type="match status" value="1"/>
</dbReference>
<evidence type="ECO:0000259" key="17">
    <source>
        <dbReference type="PROSITE" id="PS50021"/>
    </source>
</evidence>
<dbReference type="CDD" id="cd02334">
    <property type="entry name" value="ZZ_dystrophin"/>
    <property type="match status" value="1"/>
</dbReference>